<evidence type="ECO:0000256" key="4">
    <source>
        <dbReference type="ARBA" id="ARBA00022776"/>
    </source>
</evidence>
<sequence>MENGSYRPPHDHPSPTKKRKLDSHPPSLDGDPAAYGASSAPMTAQETVQLSNVPAPVALFALATSLRASAASLLPHLSKRPSSSSTSSQARYTATWSAYVHYATSAIVLLRAAARLTAGASEWTGGRVELRANAMLAETLVDTYEGSGNENGVALEAEKAITRALAISESHPSLKRFTLPLTLLHLRLALLTGKPSRYIRTNIRRLLSTVTPLSPTAPDPTAAAHYALESFITHLPTTGTDAVASTTTTATWKEKGQAWQSVQELASQRGDDSIRVLALLAEAQLLLIHSPSDYSRAGSILSSLFSVLGIDPDPEPGKWPRVVKVLYRLMYCLWKSQMGEAKEAKEVLKSTHKLLDAQVEREEIESDKVQIAFTHANDPSAGSMAFRVPPHPSLYTFAFLASAAIHLDPLGKSPRSALFAEEGVRIVESKLGARDATQPVTSLAFASQNLTAVASLKVHFHLLLASLSTMRSSYTAAETHLSSALSTLRAWYPSTWTSSEAALKIVFEWAQVRIAHAAKAGVDENEAEEALEAVIFACEKRRKESKEGGIVEHLRNVAMLSLLLLRLSNPTLSMPMTTPTDTLVRTLTASEPSSTSSAHSRLIHSLAQALTVPSITASKAALSAALALANQMQANHVRVGVLALLANVFLWTREGEAQKMLISALKLAQSMGSAVDRSYTFLDAPGSPSVVIGNARLGLWLGERLLGKSTFLCLVSHSKSYRSDSLLQKTDEGRQKLVAQERVNEACRRMLERDEAAVAEERVAKMET</sequence>
<evidence type="ECO:0000256" key="6">
    <source>
        <dbReference type="ARBA" id="ARBA00023242"/>
    </source>
</evidence>
<keyword evidence="5" id="KW-0159">Chromosome partition</keyword>
<evidence type="ECO:0000313" key="10">
    <source>
        <dbReference type="Proteomes" id="UP000321518"/>
    </source>
</evidence>
<dbReference type="Proteomes" id="UP000321518">
    <property type="component" value="Unassembled WGS sequence"/>
</dbReference>
<protein>
    <submittedName>
        <fullName evidence="9">Cohesin loading factor</fullName>
    </submittedName>
</protein>
<keyword evidence="3" id="KW-0132">Cell division</keyword>
<comment type="similarity">
    <text evidence="2">Belongs to the SCC4/mau-2 family.</text>
</comment>
<name>A0A511KSV1_RHOTO</name>
<proteinExistence type="inferred from homology"/>
<evidence type="ECO:0000313" key="9">
    <source>
        <dbReference type="EMBL" id="GEM12624.1"/>
    </source>
</evidence>
<feature type="region of interest" description="Disordered" evidence="8">
    <location>
        <begin position="1"/>
        <end position="41"/>
    </location>
</feature>
<dbReference type="EMBL" id="BJWK01000023">
    <property type="protein sequence ID" value="GEM12624.1"/>
    <property type="molecule type" value="Genomic_DNA"/>
</dbReference>
<evidence type="ECO:0000256" key="7">
    <source>
        <dbReference type="ARBA" id="ARBA00023306"/>
    </source>
</evidence>
<reference evidence="9 10" key="1">
    <citation type="submission" date="2019-07" db="EMBL/GenBank/DDBJ databases">
        <title>Rhodotorula toruloides NBRC10032 genome sequencing.</title>
        <authorList>
            <person name="Shida Y."/>
            <person name="Takaku H."/>
            <person name="Ogasawara W."/>
            <person name="Mori K."/>
        </authorList>
    </citation>
    <scope>NUCLEOTIDE SEQUENCE [LARGE SCALE GENOMIC DNA]</scope>
    <source>
        <strain evidence="9 10">NBRC10032</strain>
    </source>
</reference>
<dbReference type="GO" id="GO:0051301">
    <property type="term" value="P:cell division"/>
    <property type="evidence" value="ECO:0007669"/>
    <property type="project" value="UniProtKB-KW"/>
</dbReference>
<evidence type="ECO:0000256" key="1">
    <source>
        <dbReference type="ARBA" id="ARBA00004123"/>
    </source>
</evidence>
<evidence type="ECO:0000256" key="8">
    <source>
        <dbReference type="SAM" id="MobiDB-lite"/>
    </source>
</evidence>
<organism evidence="9 10">
    <name type="scientific">Rhodotorula toruloides</name>
    <name type="common">Yeast</name>
    <name type="synonym">Rhodosporidium toruloides</name>
    <dbReference type="NCBI Taxonomy" id="5286"/>
    <lineage>
        <taxon>Eukaryota</taxon>
        <taxon>Fungi</taxon>
        <taxon>Dikarya</taxon>
        <taxon>Basidiomycota</taxon>
        <taxon>Pucciniomycotina</taxon>
        <taxon>Microbotryomycetes</taxon>
        <taxon>Sporidiobolales</taxon>
        <taxon>Sporidiobolaceae</taxon>
        <taxon>Rhodotorula</taxon>
    </lineage>
</organism>
<dbReference type="GO" id="GO:0007064">
    <property type="term" value="P:mitotic sister chromatid cohesion"/>
    <property type="evidence" value="ECO:0007669"/>
    <property type="project" value="InterPro"/>
</dbReference>
<comment type="caution">
    <text evidence="9">The sequence shown here is derived from an EMBL/GenBank/DDBJ whole genome shotgun (WGS) entry which is preliminary data.</text>
</comment>
<comment type="subcellular location">
    <subcellularLocation>
        <location evidence="1">Nucleus</location>
    </subcellularLocation>
</comment>
<dbReference type="GO" id="GO:0005634">
    <property type="term" value="C:nucleus"/>
    <property type="evidence" value="ECO:0007669"/>
    <property type="project" value="UniProtKB-SubCell"/>
</dbReference>
<keyword evidence="6" id="KW-0539">Nucleus</keyword>
<dbReference type="AlphaFoldDB" id="A0A511KSV1"/>
<gene>
    <name evidence="9" type="ORF">Rt10032_c23g6641</name>
</gene>
<keyword evidence="4" id="KW-0498">Mitosis</keyword>
<evidence type="ECO:0000256" key="2">
    <source>
        <dbReference type="ARBA" id="ARBA00008585"/>
    </source>
</evidence>
<dbReference type="GO" id="GO:0007059">
    <property type="term" value="P:chromosome segregation"/>
    <property type="evidence" value="ECO:0007669"/>
    <property type="project" value="UniProtKB-KW"/>
</dbReference>
<keyword evidence="7" id="KW-0131">Cell cycle</keyword>
<dbReference type="OrthoDB" id="5565328at2759"/>
<evidence type="ECO:0000256" key="5">
    <source>
        <dbReference type="ARBA" id="ARBA00022829"/>
    </source>
</evidence>
<dbReference type="Pfam" id="PF10345">
    <property type="entry name" value="Cohesin_load"/>
    <property type="match status" value="1"/>
</dbReference>
<evidence type="ECO:0000256" key="3">
    <source>
        <dbReference type="ARBA" id="ARBA00022618"/>
    </source>
</evidence>
<dbReference type="InterPro" id="IPR019440">
    <property type="entry name" value="MAU2"/>
</dbReference>
<accession>A0A511KSV1</accession>